<protein>
    <submittedName>
        <fullName evidence="2">Uncharacterized protein</fullName>
    </submittedName>
</protein>
<sequence>MKIIIVLALIGVVYSFKRIKIIKNKVKTNLVEVDREMIERTVSYTFISQELGLLSIIMATDEKITPLMVTNLFICPIVGLLSYTLDDSQYLDIPSFIILISVFYLLILKTYDSLINFKRVGFILPFMMNENMMMFSLNTLYYMVPLLICFMIDNLELTVYFTVMTKGMLLMK</sequence>
<evidence type="ECO:0000256" key="1">
    <source>
        <dbReference type="SAM" id="Phobius"/>
    </source>
</evidence>
<keyword evidence="1" id="KW-0472">Membrane</keyword>
<dbReference type="AlphaFoldDB" id="A0A6C0H4N5"/>
<name>A0A6C0H4N5_9ZZZZ</name>
<keyword evidence="1" id="KW-1133">Transmembrane helix</keyword>
<reference evidence="2" key="1">
    <citation type="journal article" date="2020" name="Nature">
        <title>Giant virus diversity and host interactions through global metagenomics.</title>
        <authorList>
            <person name="Schulz F."/>
            <person name="Roux S."/>
            <person name="Paez-Espino D."/>
            <person name="Jungbluth S."/>
            <person name="Walsh D.A."/>
            <person name="Denef V.J."/>
            <person name="McMahon K.D."/>
            <person name="Konstantinidis K.T."/>
            <person name="Eloe-Fadrosh E.A."/>
            <person name="Kyrpides N.C."/>
            <person name="Woyke T."/>
        </authorList>
    </citation>
    <scope>NUCLEOTIDE SEQUENCE</scope>
    <source>
        <strain evidence="2">GVMAG-M-3300023179-71</strain>
    </source>
</reference>
<feature type="transmembrane region" description="Helical" evidence="1">
    <location>
        <begin position="143"/>
        <end position="163"/>
    </location>
</feature>
<accession>A0A6C0H4N5</accession>
<dbReference type="EMBL" id="MN739879">
    <property type="protein sequence ID" value="QHT75504.1"/>
    <property type="molecule type" value="Genomic_DNA"/>
</dbReference>
<evidence type="ECO:0000313" key="2">
    <source>
        <dbReference type="EMBL" id="QHT75504.1"/>
    </source>
</evidence>
<proteinExistence type="predicted"/>
<feature type="transmembrane region" description="Helical" evidence="1">
    <location>
        <begin position="91"/>
        <end position="108"/>
    </location>
</feature>
<feature type="transmembrane region" description="Helical" evidence="1">
    <location>
        <begin position="67"/>
        <end position="85"/>
    </location>
</feature>
<organism evidence="2">
    <name type="scientific">viral metagenome</name>
    <dbReference type="NCBI Taxonomy" id="1070528"/>
    <lineage>
        <taxon>unclassified sequences</taxon>
        <taxon>metagenomes</taxon>
        <taxon>organismal metagenomes</taxon>
    </lineage>
</organism>
<keyword evidence="1" id="KW-0812">Transmembrane</keyword>